<name>A0A3P7IQN2_STRVU</name>
<dbReference type="AlphaFoldDB" id="A0A3P7IQN2"/>
<dbReference type="OrthoDB" id="5975154at2759"/>
<protein>
    <recommendedName>
        <fullName evidence="3">Neurotransmitter-gated ion-channel ligand-binding domain-containing protein</fullName>
    </recommendedName>
</protein>
<evidence type="ECO:0008006" key="3">
    <source>
        <dbReference type="Google" id="ProtNLM"/>
    </source>
</evidence>
<proteinExistence type="predicted"/>
<dbReference type="EMBL" id="UYYB01003481">
    <property type="protein sequence ID" value="VDM66697.1"/>
    <property type="molecule type" value="Genomic_DNA"/>
</dbReference>
<evidence type="ECO:0000313" key="1">
    <source>
        <dbReference type="EMBL" id="VDM66697.1"/>
    </source>
</evidence>
<gene>
    <name evidence="1" type="ORF">SVUK_LOCUS1695</name>
</gene>
<dbReference type="Proteomes" id="UP000270094">
    <property type="component" value="Unassembled WGS sequence"/>
</dbReference>
<sequence>MNGPETRPMLKVLHIFVPAPLNTKLSTLGLDLPDLWTINTDNLASALILSCFWMQIVMHFSGMSMMTDAEDRLMVDLFRGYNSLVQPVRNKTELPMIIKIAMQLVLLINVVSIEYRCAIA</sequence>
<reference evidence="1 2" key="1">
    <citation type="submission" date="2018-11" db="EMBL/GenBank/DDBJ databases">
        <authorList>
            <consortium name="Pathogen Informatics"/>
        </authorList>
    </citation>
    <scope>NUCLEOTIDE SEQUENCE [LARGE SCALE GENOMIC DNA]</scope>
</reference>
<evidence type="ECO:0000313" key="2">
    <source>
        <dbReference type="Proteomes" id="UP000270094"/>
    </source>
</evidence>
<accession>A0A3P7IQN2</accession>
<organism evidence="1 2">
    <name type="scientific">Strongylus vulgaris</name>
    <name type="common">Blood worm</name>
    <dbReference type="NCBI Taxonomy" id="40348"/>
    <lineage>
        <taxon>Eukaryota</taxon>
        <taxon>Metazoa</taxon>
        <taxon>Ecdysozoa</taxon>
        <taxon>Nematoda</taxon>
        <taxon>Chromadorea</taxon>
        <taxon>Rhabditida</taxon>
        <taxon>Rhabditina</taxon>
        <taxon>Rhabditomorpha</taxon>
        <taxon>Strongyloidea</taxon>
        <taxon>Strongylidae</taxon>
        <taxon>Strongylus</taxon>
    </lineage>
</organism>
<keyword evidence="2" id="KW-1185">Reference proteome</keyword>